<evidence type="ECO:0000313" key="2">
    <source>
        <dbReference type="EMBL" id="QRV13683.1"/>
    </source>
</evidence>
<proteinExistence type="predicted"/>
<dbReference type="GeneID" id="62875865"/>
<dbReference type="Proteomes" id="UP000637819">
    <property type="component" value="Chromosome"/>
</dbReference>
<keyword evidence="1" id="KW-0472">Membrane</keyword>
<accession>A0A8T8DWT5</accession>
<sequence>MDTQWDRRLEYAALLLAFVVVPIVAVIILRVTAIPRFNPSRLTNWAVVGGVLLAIAAIALPAVLLTGWQSAQQPTSEEPPRERRRS</sequence>
<protein>
    <submittedName>
        <fullName evidence="2">Uncharacterized protein</fullName>
    </submittedName>
</protein>
<evidence type="ECO:0000256" key="1">
    <source>
        <dbReference type="SAM" id="Phobius"/>
    </source>
</evidence>
<name>A0A8T8DWT5_9EURY</name>
<evidence type="ECO:0000313" key="3">
    <source>
        <dbReference type="Proteomes" id="UP000637819"/>
    </source>
</evidence>
<organism evidence="2 3">
    <name type="scientific">Haloterrigena salifodinae</name>
    <dbReference type="NCBI Taxonomy" id="2675099"/>
    <lineage>
        <taxon>Archaea</taxon>
        <taxon>Methanobacteriati</taxon>
        <taxon>Methanobacteriota</taxon>
        <taxon>Stenosarchaea group</taxon>
        <taxon>Halobacteria</taxon>
        <taxon>Halobacteriales</taxon>
        <taxon>Natrialbaceae</taxon>
        <taxon>Haloterrigena</taxon>
    </lineage>
</organism>
<keyword evidence="3" id="KW-1185">Reference proteome</keyword>
<gene>
    <name evidence="2" type="ORF">JMJ58_12035</name>
</gene>
<keyword evidence="1" id="KW-0812">Transmembrane</keyword>
<dbReference type="RefSeq" id="WP_204746670.1">
    <property type="nucleotide sequence ID" value="NZ_CP069188.1"/>
</dbReference>
<reference evidence="2 3" key="1">
    <citation type="submission" date="2021-01" db="EMBL/GenBank/DDBJ databases">
        <title>Genome Sequence and Methylation Pattern of Haloterrigena salifodinae BOL5-1, An Extremely Halophilic Archaeon from a Bolivian Salt Mine.</title>
        <authorList>
            <person name="DasSarma P."/>
            <person name="Anton B.P."/>
            <person name="DasSarma S.L."/>
            <person name="von Ehrenheim H.A.L."/>
            <person name="Martinez F.L."/>
            <person name="Guzman D."/>
            <person name="Roberts R.J."/>
            <person name="DasSarma S."/>
        </authorList>
    </citation>
    <scope>NUCLEOTIDE SEQUENCE [LARGE SCALE GENOMIC DNA]</scope>
    <source>
        <strain evidence="2 3">BOL5-1</strain>
    </source>
</reference>
<feature type="transmembrane region" description="Helical" evidence="1">
    <location>
        <begin position="12"/>
        <end position="33"/>
    </location>
</feature>
<dbReference type="EMBL" id="CP069188">
    <property type="protein sequence ID" value="QRV13683.1"/>
    <property type="molecule type" value="Genomic_DNA"/>
</dbReference>
<dbReference type="KEGG" id="hsal:JMJ58_12035"/>
<dbReference type="AlphaFoldDB" id="A0A8T8DWT5"/>
<feature type="transmembrane region" description="Helical" evidence="1">
    <location>
        <begin position="45"/>
        <end position="65"/>
    </location>
</feature>
<keyword evidence="1" id="KW-1133">Transmembrane helix</keyword>